<accession>A0A0N4Z268</accession>
<dbReference type="STRING" id="131310.A0A0N4Z268"/>
<evidence type="ECO:0000256" key="1">
    <source>
        <dbReference type="SAM" id="MobiDB-lite"/>
    </source>
</evidence>
<proteinExistence type="predicted"/>
<sequence>MTMSEVSFAGGNEVESMSLKKYSCQKYQDNNDEVSNIPIADAFTLTRMSFDDENSTDIRSIKTISNGYDGSMTGSVSSFTFDGSKDNYNLKKLLDEREKRRKVTDTDHYEVFDADVTNFEKEFYEKIHNLLLDNNKCSTSIFKILSNSINIHIQKAFSEKNDFFEYFSKTVIKKLTELEEYTKSIKLTLPQTIKLLEIMILLHFFIASKYETGFCIKEVINLIRYIYFNSEDDHAFKFVNTVVCDEFSQIIPSVLGTVFDEMNFDNVPLDLKSYVPIKDQFMSRMSVTISEDKKRKKFEKLKQLDELLILGGDEDSSSKYSTAQLLKSKKRKKRTTEKVIKTEFDFMLDEKSVNDEDIFLPPKTPVKDAKLDKYKILVPGTPDTKVKKNLKRKLTSDDYSNELEGSPKKSCIDSSSNDEYNSTKEQMTPKKVVSFEQGTEKMPLRRSPRKKTIENLMRTPESKKKGSKGVPDIVHETPSYKIKKDRRTSKEIVNISLLAQTNPVATTPYTRSQAASKLRSLNNIQNSNSCFLNSTSSISNSKLPKSTSLSLLAKTVGRSRSKNNVTINKTKPPTDFSGLFLNNDIEKKYNIRLNTISKEVKKGEVSHDDIYYGKNTNRTNIFSDEPIDNLRTSPRKRSETAKNRSGRAIETSNQLNFSHQLLNTKNPLESSSKRQQKINTGSFCVKKALSSPSKTSQRKIERLKNK</sequence>
<evidence type="ECO:0000313" key="3">
    <source>
        <dbReference type="WBParaSite" id="PTRK_0000096300.1"/>
    </source>
</evidence>
<organism evidence="2 3">
    <name type="scientific">Parastrongyloides trichosuri</name>
    <name type="common">Possum-specific nematode worm</name>
    <dbReference type="NCBI Taxonomy" id="131310"/>
    <lineage>
        <taxon>Eukaryota</taxon>
        <taxon>Metazoa</taxon>
        <taxon>Ecdysozoa</taxon>
        <taxon>Nematoda</taxon>
        <taxon>Chromadorea</taxon>
        <taxon>Rhabditida</taxon>
        <taxon>Tylenchina</taxon>
        <taxon>Panagrolaimomorpha</taxon>
        <taxon>Strongyloidoidea</taxon>
        <taxon>Strongyloididae</taxon>
        <taxon>Parastrongyloides</taxon>
    </lineage>
</organism>
<dbReference type="WBParaSite" id="PTRK_0000096300.1">
    <property type="protein sequence ID" value="PTRK_0000096300.1"/>
    <property type="gene ID" value="PTRK_0000096300"/>
</dbReference>
<feature type="compositionally biased region" description="Polar residues" evidence="1">
    <location>
        <begin position="650"/>
        <end position="670"/>
    </location>
</feature>
<dbReference type="AlphaFoldDB" id="A0A0N4Z268"/>
<dbReference type="Proteomes" id="UP000038045">
    <property type="component" value="Unplaced"/>
</dbReference>
<feature type="region of interest" description="Disordered" evidence="1">
    <location>
        <begin position="397"/>
        <end position="429"/>
    </location>
</feature>
<evidence type="ECO:0000313" key="2">
    <source>
        <dbReference type="Proteomes" id="UP000038045"/>
    </source>
</evidence>
<name>A0A0N4Z268_PARTI</name>
<feature type="region of interest" description="Disordered" evidence="1">
    <location>
        <begin position="623"/>
        <end position="706"/>
    </location>
</feature>
<reference evidence="3" key="1">
    <citation type="submission" date="2017-02" db="UniProtKB">
        <authorList>
            <consortium name="WormBaseParasite"/>
        </authorList>
    </citation>
    <scope>IDENTIFICATION</scope>
</reference>
<keyword evidence="2" id="KW-1185">Reference proteome</keyword>
<protein>
    <submittedName>
        <fullName evidence="3">Treslin_N domain-containing protein</fullName>
    </submittedName>
</protein>
<feature type="compositionally biased region" description="Polar residues" evidence="1">
    <location>
        <begin position="412"/>
        <end position="426"/>
    </location>
</feature>